<dbReference type="SUPFAM" id="SSF55144">
    <property type="entry name" value="LigT-like"/>
    <property type="match status" value="1"/>
</dbReference>
<dbReference type="InterPro" id="IPR019510">
    <property type="entry name" value="AKAP7-like_phosphoesterase"/>
</dbReference>
<dbReference type="OrthoDB" id="277832at2759"/>
<sequence length="423" mass="45974">MPPKPQSKNKRPTHFLCFPLVTDESISQLSDSLAYFRSITTPLEHGSQSNTSAAVEAGFREETLRILPPAAHRPPGTFHLTLGTMDLSDEEDLNLATRLLHQIDYVDLLRAAEVGGVSDHLNRRREGKVEHGNGGAEAEVDPKARDALAEEEEVEAETPAASEEGEAAGQSQNKPQAAIESPATLLHSLARAITPPPLRAETSLETRPASDSSTLIPEIPIPARLSTSLSSQPAPLSITLFGLGTFPRPSTSRVFYAQPHDPTSRLLPFGNAVRRIFQEASLITETRPLVLHATVANMIYVKDRSRGSKGKGRGRGAQAGTVDARDILRYFNDGPAGSWQSRQQISASPASASASSQPFVSFLTKGETIVFSTSSESEMDGKFIWAKDIKIDRIRICKMGAEQSNHEGLGMEYKHIAEEIFFS</sequence>
<dbReference type="eggNOG" id="KOG2814">
    <property type="taxonomic scope" value="Eukaryota"/>
</dbReference>
<accession>W9Y6S9</accession>
<dbReference type="GO" id="GO:0005634">
    <property type="term" value="C:nucleus"/>
    <property type="evidence" value="ECO:0007669"/>
    <property type="project" value="TreeGrafter"/>
</dbReference>
<dbReference type="PANTHER" id="PTHR13360:SF1">
    <property type="entry name" value="ACTIVATING SIGNAL COINTEGRATOR 1 COMPLEX SUBUNIT 1"/>
    <property type="match status" value="1"/>
</dbReference>
<dbReference type="AlphaFoldDB" id="W9Y6S9"/>
<reference evidence="3 4" key="1">
    <citation type="submission" date="2013-03" db="EMBL/GenBank/DDBJ databases">
        <title>The Genome Sequence of Capronia coronata CBS 617.96.</title>
        <authorList>
            <consortium name="The Broad Institute Genomics Platform"/>
            <person name="Cuomo C."/>
            <person name="de Hoog S."/>
            <person name="Gorbushina A."/>
            <person name="Walker B."/>
            <person name="Young S.K."/>
            <person name="Zeng Q."/>
            <person name="Gargeya S."/>
            <person name="Fitzgerald M."/>
            <person name="Haas B."/>
            <person name="Abouelleil A."/>
            <person name="Allen A.W."/>
            <person name="Alvarado L."/>
            <person name="Arachchi H.M."/>
            <person name="Berlin A.M."/>
            <person name="Chapman S.B."/>
            <person name="Gainer-Dewar J."/>
            <person name="Goldberg J."/>
            <person name="Griggs A."/>
            <person name="Gujja S."/>
            <person name="Hansen M."/>
            <person name="Howarth C."/>
            <person name="Imamovic A."/>
            <person name="Ireland A."/>
            <person name="Larimer J."/>
            <person name="McCowan C."/>
            <person name="Murphy C."/>
            <person name="Pearson M."/>
            <person name="Poon T.W."/>
            <person name="Priest M."/>
            <person name="Roberts A."/>
            <person name="Saif S."/>
            <person name="Shea T."/>
            <person name="Sisk P."/>
            <person name="Sykes S."/>
            <person name="Wortman J."/>
            <person name="Nusbaum C."/>
            <person name="Birren B."/>
        </authorList>
    </citation>
    <scope>NUCLEOTIDE SEQUENCE [LARGE SCALE GENOMIC DNA]</scope>
    <source>
        <strain evidence="3 4">CBS 617.96</strain>
    </source>
</reference>
<dbReference type="Proteomes" id="UP000019484">
    <property type="component" value="Unassembled WGS sequence"/>
</dbReference>
<dbReference type="GO" id="GO:0006355">
    <property type="term" value="P:regulation of DNA-templated transcription"/>
    <property type="evidence" value="ECO:0007669"/>
    <property type="project" value="TreeGrafter"/>
</dbReference>
<evidence type="ECO:0000259" key="2">
    <source>
        <dbReference type="Pfam" id="PF10469"/>
    </source>
</evidence>
<comment type="caution">
    <text evidence="3">The sequence shown here is derived from an EMBL/GenBank/DDBJ whole genome shotgun (WGS) entry which is preliminary data.</text>
</comment>
<feature type="domain" description="A-kinase anchor protein 7-like phosphoesterase" evidence="2">
    <location>
        <begin position="12"/>
        <end position="334"/>
    </location>
</feature>
<name>W9Y6S9_9EURO</name>
<organism evidence="3 4">
    <name type="scientific">Capronia coronata CBS 617.96</name>
    <dbReference type="NCBI Taxonomy" id="1182541"/>
    <lineage>
        <taxon>Eukaryota</taxon>
        <taxon>Fungi</taxon>
        <taxon>Dikarya</taxon>
        <taxon>Ascomycota</taxon>
        <taxon>Pezizomycotina</taxon>
        <taxon>Eurotiomycetes</taxon>
        <taxon>Chaetothyriomycetidae</taxon>
        <taxon>Chaetothyriales</taxon>
        <taxon>Herpotrichiellaceae</taxon>
        <taxon>Capronia</taxon>
    </lineage>
</organism>
<dbReference type="Pfam" id="PF10469">
    <property type="entry name" value="AKAP7_NLS"/>
    <property type="match status" value="1"/>
</dbReference>
<dbReference type="HOGENOM" id="CLU_038379_1_0_1"/>
<dbReference type="PANTHER" id="PTHR13360">
    <property type="entry name" value="ACTIVATING SIGNAL COINTEGRATOR 1 COMPLEX SUBUNIT 1"/>
    <property type="match status" value="1"/>
</dbReference>
<feature type="compositionally biased region" description="Polar residues" evidence="1">
    <location>
        <begin position="203"/>
        <end position="215"/>
    </location>
</feature>
<protein>
    <recommendedName>
        <fullName evidence="2">A-kinase anchor protein 7-like phosphoesterase domain-containing protein</fullName>
    </recommendedName>
</protein>
<keyword evidence="4" id="KW-1185">Reference proteome</keyword>
<dbReference type="InterPro" id="IPR009097">
    <property type="entry name" value="Cyclic_Pdiesterase"/>
</dbReference>
<dbReference type="RefSeq" id="XP_007724548.1">
    <property type="nucleotide sequence ID" value="XM_007726358.1"/>
</dbReference>
<dbReference type="EMBL" id="AMWN01000004">
    <property type="protein sequence ID" value="EXJ88542.1"/>
    <property type="molecule type" value="Genomic_DNA"/>
</dbReference>
<dbReference type="GO" id="GO:0006307">
    <property type="term" value="P:DNA alkylation repair"/>
    <property type="evidence" value="ECO:0007669"/>
    <property type="project" value="InterPro"/>
</dbReference>
<evidence type="ECO:0000256" key="1">
    <source>
        <dbReference type="SAM" id="MobiDB-lite"/>
    </source>
</evidence>
<evidence type="ECO:0000313" key="4">
    <source>
        <dbReference type="Proteomes" id="UP000019484"/>
    </source>
</evidence>
<gene>
    <name evidence="3" type="ORF">A1O1_05472</name>
</gene>
<dbReference type="Gene3D" id="3.90.1140.10">
    <property type="entry name" value="Cyclic phosphodiesterase"/>
    <property type="match status" value="2"/>
</dbReference>
<evidence type="ECO:0000313" key="3">
    <source>
        <dbReference type="EMBL" id="EXJ88542.1"/>
    </source>
</evidence>
<dbReference type="InterPro" id="IPR009210">
    <property type="entry name" value="ASCC1"/>
</dbReference>
<dbReference type="STRING" id="1182541.W9Y6S9"/>
<feature type="region of interest" description="Disordered" evidence="1">
    <location>
        <begin position="122"/>
        <end position="177"/>
    </location>
</feature>
<feature type="region of interest" description="Disordered" evidence="1">
    <location>
        <begin position="196"/>
        <end position="216"/>
    </location>
</feature>
<dbReference type="GeneID" id="19160347"/>
<proteinExistence type="predicted"/>